<evidence type="ECO:0000313" key="2">
    <source>
        <dbReference type="EMBL" id="MFC6999349.1"/>
    </source>
</evidence>
<organism evidence="2 3">
    <name type="scientific">Rufibacter roseus</name>
    <dbReference type="NCBI Taxonomy" id="1567108"/>
    <lineage>
        <taxon>Bacteria</taxon>
        <taxon>Pseudomonadati</taxon>
        <taxon>Bacteroidota</taxon>
        <taxon>Cytophagia</taxon>
        <taxon>Cytophagales</taxon>
        <taxon>Hymenobacteraceae</taxon>
        <taxon>Rufibacter</taxon>
    </lineage>
</organism>
<dbReference type="EMBL" id="JBHSYQ010000015">
    <property type="protein sequence ID" value="MFC6999349.1"/>
    <property type="molecule type" value="Genomic_DNA"/>
</dbReference>
<evidence type="ECO:0000256" key="1">
    <source>
        <dbReference type="SAM" id="MobiDB-lite"/>
    </source>
</evidence>
<evidence type="ECO:0000313" key="3">
    <source>
        <dbReference type="Proteomes" id="UP001596405"/>
    </source>
</evidence>
<protein>
    <submittedName>
        <fullName evidence="2">Uncharacterized protein</fullName>
    </submittedName>
</protein>
<name>A0ABW2DNL8_9BACT</name>
<dbReference type="RefSeq" id="WP_082882869.1">
    <property type="nucleotide sequence ID" value="NZ_JBHSYQ010000015.1"/>
</dbReference>
<accession>A0ABW2DNL8</accession>
<sequence>MAEEKDKNKNIVNSQNTVSNQAEPGRTPKAVGKLPLSEDVDDNPEGLRGNPAVTPHGGGRKGNISVEDGGQVSGSSTGSR</sequence>
<gene>
    <name evidence="2" type="ORF">ACFQHR_17060</name>
</gene>
<reference evidence="3" key="1">
    <citation type="journal article" date="2019" name="Int. J. Syst. Evol. Microbiol.">
        <title>The Global Catalogue of Microorganisms (GCM) 10K type strain sequencing project: providing services to taxonomists for standard genome sequencing and annotation.</title>
        <authorList>
            <consortium name="The Broad Institute Genomics Platform"/>
            <consortium name="The Broad Institute Genome Sequencing Center for Infectious Disease"/>
            <person name="Wu L."/>
            <person name="Ma J."/>
        </authorList>
    </citation>
    <scope>NUCLEOTIDE SEQUENCE [LARGE SCALE GENOMIC DNA]</scope>
    <source>
        <strain evidence="3">CGMCC 4.7393</strain>
    </source>
</reference>
<keyword evidence="3" id="KW-1185">Reference proteome</keyword>
<dbReference type="Proteomes" id="UP001596405">
    <property type="component" value="Unassembled WGS sequence"/>
</dbReference>
<feature type="region of interest" description="Disordered" evidence="1">
    <location>
        <begin position="1"/>
        <end position="80"/>
    </location>
</feature>
<comment type="caution">
    <text evidence="2">The sequence shown here is derived from an EMBL/GenBank/DDBJ whole genome shotgun (WGS) entry which is preliminary data.</text>
</comment>
<feature type="compositionally biased region" description="Polar residues" evidence="1">
    <location>
        <begin position="10"/>
        <end position="22"/>
    </location>
</feature>
<proteinExistence type="predicted"/>